<name>A0A160PPQ8_9CORY</name>
<protein>
    <recommendedName>
        <fullName evidence="3">Cytoplasmic protein</fullName>
    </recommendedName>
</protein>
<reference evidence="1 2" key="1">
    <citation type="submission" date="2016-02" db="EMBL/GenBank/DDBJ databases">
        <title>Corynebacterium glutamicum N24 whole genome sequencing project.</title>
        <authorList>
            <person name="Matsutani M."/>
            <person name="Nangtapong N."/>
            <person name="Yakushi T."/>
            <person name="Matsushita K."/>
        </authorList>
    </citation>
    <scope>NUCLEOTIDE SEQUENCE [LARGE SCALE GENOMIC DNA]</scope>
    <source>
        <strain evidence="1 2">N24</strain>
    </source>
</reference>
<dbReference type="PANTHER" id="PTHR35145">
    <property type="entry name" value="CYTOPLASMIC PROTEIN-RELATED"/>
    <property type="match status" value="1"/>
</dbReference>
<dbReference type="EMBL" id="AP017369">
    <property type="protein sequence ID" value="BAU95454.1"/>
    <property type="molecule type" value="Genomic_DNA"/>
</dbReference>
<dbReference type="PANTHER" id="PTHR35145:SF1">
    <property type="entry name" value="CYTOPLASMIC PROTEIN"/>
    <property type="match status" value="1"/>
</dbReference>
<gene>
    <name evidence="1" type="ORF">N24_1192</name>
</gene>
<accession>A0A160PPQ8</accession>
<evidence type="ECO:0008006" key="3">
    <source>
        <dbReference type="Google" id="ProtNLM"/>
    </source>
</evidence>
<keyword evidence="2" id="KW-1185">Reference proteome</keyword>
<dbReference type="InterPro" id="IPR007351">
    <property type="entry name" value="YjbR"/>
</dbReference>
<dbReference type="SUPFAM" id="SSF142906">
    <property type="entry name" value="YjbR-like"/>
    <property type="match status" value="1"/>
</dbReference>
<organism evidence="1 2">
    <name type="scientific">Corynebacterium suranareeae</name>
    <dbReference type="NCBI Taxonomy" id="2506452"/>
    <lineage>
        <taxon>Bacteria</taxon>
        <taxon>Bacillati</taxon>
        <taxon>Actinomycetota</taxon>
        <taxon>Actinomycetes</taxon>
        <taxon>Mycobacteriales</taxon>
        <taxon>Corynebacteriaceae</taxon>
        <taxon>Corynebacterium</taxon>
    </lineage>
</organism>
<evidence type="ECO:0000313" key="1">
    <source>
        <dbReference type="EMBL" id="BAU95454.1"/>
    </source>
</evidence>
<dbReference type="Proteomes" id="UP000218244">
    <property type="component" value="Chromosome"/>
</dbReference>
<sequence length="123" mass="13648">MDEAGSITFMDLHHIAARHAQTLPLSTKEFPFGPEHEVYKVRGKVFLLLTILKGKPIITLKSDPEIGASLRSGFPTIEPGYHMNKVHWLSISAGERITVDLIEGLVEESYQLVVSTLPASKRP</sequence>
<dbReference type="KEGG" id="csur:N24_1192"/>
<dbReference type="AlphaFoldDB" id="A0A160PPQ8"/>
<proteinExistence type="predicted"/>
<dbReference type="Gene3D" id="3.90.1150.30">
    <property type="match status" value="1"/>
</dbReference>
<dbReference type="Pfam" id="PF04237">
    <property type="entry name" value="YjbR"/>
    <property type="match status" value="1"/>
</dbReference>
<evidence type="ECO:0000313" key="2">
    <source>
        <dbReference type="Proteomes" id="UP000218244"/>
    </source>
</evidence>
<dbReference type="InterPro" id="IPR058532">
    <property type="entry name" value="YjbR/MT2646/Rv2570-like"/>
</dbReference>
<dbReference type="InterPro" id="IPR038056">
    <property type="entry name" value="YjbR-like_sf"/>
</dbReference>